<name>A0A1G2R0Z6_9BACT</name>
<accession>A0A1G2R0Z6</accession>
<dbReference type="Proteomes" id="UP000178092">
    <property type="component" value="Unassembled WGS sequence"/>
</dbReference>
<dbReference type="AlphaFoldDB" id="A0A1G2R0Z6"/>
<protein>
    <recommendedName>
        <fullName evidence="3">AbiEi antitoxin C-terminal domain-containing protein</fullName>
    </recommendedName>
</protein>
<proteinExistence type="predicted"/>
<comment type="caution">
    <text evidence="1">The sequence shown here is derived from an EMBL/GenBank/DDBJ whole genome shotgun (WGS) entry which is preliminary data.</text>
</comment>
<sequence>MQFFDLKTQLKDFIVFSIKDIEKIDSSFHKQRLSEWQKKGYIKKIRQGFYIFSDLRINEQVLFLIANAIYQPSYISLEMAFSLYNLIPEAVYEITSVTSQKTNIFKTNAGTFSYKHIKPELMFGYELKEYSNHRYMVAEIEKALLDYLYLNSHIQNDKDFEALRFNIAEFNAHANKDKLKKYLEAFHSKALSVRVHKFLAYSTHA</sequence>
<evidence type="ECO:0008006" key="3">
    <source>
        <dbReference type="Google" id="ProtNLM"/>
    </source>
</evidence>
<reference evidence="1 2" key="1">
    <citation type="journal article" date="2016" name="Nat. Commun.">
        <title>Thousands of microbial genomes shed light on interconnected biogeochemical processes in an aquifer system.</title>
        <authorList>
            <person name="Anantharaman K."/>
            <person name="Brown C.T."/>
            <person name="Hug L.A."/>
            <person name="Sharon I."/>
            <person name="Castelle C.J."/>
            <person name="Probst A.J."/>
            <person name="Thomas B.C."/>
            <person name="Singh A."/>
            <person name="Wilkins M.J."/>
            <person name="Karaoz U."/>
            <person name="Brodie E.L."/>
            <person name="Williams K.H."/>
            <person name="Hubbard S.S."/>
            <person name="Banfield J.F."/>
        </authorList>
    </citation>
    <scope>NUCLEOTIDE SEQUENCE [LARGE SCALE GENOMIC DNA]</scope>
</reference>
<organism evidence="1 2">
    <name type="scientific">Candidatus Wildermuthbacteria bacterium RIFCSPHIGHO2_02_FULL_45_25</name>
    <dbReference type="NCBI Taxonomy" id="1802450"/>
    <lineage>
        <taxon>Bacteria</taxon>
        <taxon>Candidatus Wildermuthiibacteriota</taxon>
    </lineage>
</organism>
<evidence type="ECO:0000313" key="1">
    <source>
        <dbReference type="EMBL" id="OHA66500.1"/>
    </source>
</evidence>
<gene>
    <name evidence="1" type="ORF">A3C04_04160</name>
</gene>
<evidence type="ECO:0000313" key="2">
    <source>
        <dbReference type="Proteomes" id="UP000178092"/>
    </source>
</evidence>
<dbReference type="EMBL" id="MHTV01000032">
    <property type="protein sequence ID" value="OHA66500.1"/>
    <property type="molecule type" value="Genomic_DNA"/>
</dbReference>